<dbReference type="AlphaFoldDB" id="A0A6P6XSK5"/>
<sequence length="101" mass="12087">MALHQSFESNDFIIIYSRLFDNPRIIIMSSYDDRDDKRILACKCYLKMASKYYNIRMFSGDFGKKNTNRVVIDAYNYNYDVYYSYLFKCYIMAVSESINPI</sequence>
<evidence type="ECO:0000313" key="2">
    <source>
        <dbReference type="RefSeq" id="XP_027196360.1"/>
    </source>
</evidence>
<protein>
    <submittedName>
        <fullName evidence="2">Uncharacterized protein LOC113790854</fullName>
    </submittedName>
</protein>
<keyword evidence="1" id="KW-1185">Reference proteome</keyword>
<gene>
    <name evidence="2" type="primary">LOC113790854</name>
</gene>
<accession>A0A6P6XSK5</accession>
<dbReference type="KEGG" id="dpte:113790854"/>
<dbReference type="RefSeq" id="XP_027196360.1">
    <property type="nucleotide sequence ID" value="XM_027340559.1"/>
</dbReference>
<dbReference type="Proteomes" id="UP000515146">
    <property type="component" value="Unplaced"/>
</dbReference>
<organism evidence="1 2">
    <name type="scientific">Dermatophagoides pteronyssinus</name>
    <name type="common">European house dust mite</name>
    <dbReference type="NCBI Taxonomy" id="6956"/>
    <lineage>
        <taxon>Eukaryota</taxon>
        <taxon>Metazoa</taxon>
        <taxon>Ecdysozoa</taxon>
        <taxon>Arthropoda</taxon>
        <taxon>Chelicerata</taxon>
        <taxon>Arachnida</taxon>
        <taxon>Acari</taxon>
        <taxon>Acariformes</taxon>
        <taxon>Sarcoptiformes</taxon>
        <taxon>Astigmata</taxon>
        <taxon>Psoroptidia</taxon>
        <taxon>Analgoidea</taxon>
        <taxon>Pyroglyphidae</taxon>
        <taxon>Dermatophagoidinae</taxon>
        <taxon>Dermatophagoides</taxon>
    </lineage>
</organism>
<name>A0A6P6XSK5_DERPT</name>
<evidence type="ECO:0000313" key="1">
    <source>
        <dbReference type="Proteomes" id="UP000515146"/>
    </source>
</evidence>
<proteinExistence type="predicted"/>
<dbReference type="InParanoid" id="A0A6P6XSK5"/>
<reference evidence="2" key="1">
    <citation type="submission" date="2025-08" db="UniProtKB">
        <authorList>
            <consortium name="RefSeq"/>
        </authorList>
    </citation>
    <scope>IDENTIFICATION</scope>
    <source>
        <strain evidence="2">Airmid</strain>
    </source>
</reference>